<comment type="catalytic activity">
    <reaction evidence="1">
        <text>D-fructose 6-phosphate + L-glutamine = D-glucosamine 6-phosphate + L-glutamate</text>
        <dbReference type="Rhea" id="RHEA:13237"/>
        <dbReference type="ChEBI" id="CHEBI:29985"/>
        <dbReference type="ChEBI" id="CHEBI:58359"/>
        <dbReference type="ChEBI" id="CHEBI:58725"/>
        <dbReference type="ChEBI" id="CHEBI:61527"/>
        <dbReference type="EC" id="2.6.1.16"/>
    </reaction>
</comment>
<proteinExistence type="predicted"/>
<dbReference type="GO" id="GO:0006047">
    <property type="term" value="P:UDP-N-acetylglucosamine metabolic process"/>
    <property type="evidence" value="ECO:0007669"/>
    <property type="project" value="TreeGrafter"/>
</dbReference>
<dbReference type="GO" id="GO:0006487">
    <property type="term" value="P:protein N-linked glycosylation"/>
    <property type="evidence" value="ECO:0007669"/>
    <property type="project" value="TreeGrafter"/>
</dbReference>
<keyword evidence="6" id="KW-0677">Repeat</keyword>
<dbReference type="EMBL" id="VRSV01000001">
    <property type="protein sequence ID" value="TXK13185.1"/>
    <property type="molecule type" value="Genomic_DNA"/>
</dbReference>
<keyword evidence="11" id="KW-1185">Reference proteome</keyword>
<dbReference type="NCBIfam" id="TIGR01135">
    <property type="entry name" value="glmS"/>
    <property type="match status" value="1"/>
</dbReference>
<dbReference type="RefSeq" id="WP_147893862.1">
    <property type="nucleotide sequence ID" value="NZ_BAAANR010000001.1"/>
</dbReference>
<feature type="domain" description="Glutamine amidotransferase type-2" evidence="8">
    <location>
        <begin position="2"/>
        <end position="220"/>
    </location>
</feature>
<organism evidence="10 11">
    <name type="scientific">Microbacterium hatanonis</name>
    <dbReference type="NCBI Taxonomy" id="404366"/>
    <lineage>
        <taxon>Bacteria</taxon>
        <taxon>Bacillati</taxon>
        <taxon>Actinomycetota</taxon>
        <taxon>Actinomycetes</taxon>
        <taxon>Micrococcales</taxon>
        <taxon>Microbacteriaceae</taxon>
        <taxon>Microbacterium</taxon>
    </lineage>
</organism>
<dbReference type="GO" id="GO:0005829">
    <property type="term" value="C:cytosol"/>
    <property type="evidence" value="ECO:0007669"/>
    <property type="project" value="TreeGrafter"/>
</dbReference>
<keyword evidence="5 10" id="KW-0808">Transferase</keyword>
<dbReference type="InterPro" id="IPR035466">
    <property type="entry name" value="GlmS/AgaS_SIS"/>
</dbReference>
<dbReference type="InterPro" id="IPR035490">
    <property type="entry name" value="GlmS/FrlB_SIS"/>
</dbReference>
<protein>
    <recommendedName>
        <fullName evidence="3">Glutamine--fructose-6-phosphate aminotransferase [isomerizing]</fullName>
        <ecNumber evidence="2">2.6.1.16</ecNumber>
    </recommendedName>
</protein>
<dbReference type="CDD" id="cd00714">
    <property type="entry name" value="GFAT"/>
    <property type="match status" value="1"/>
</dbReference>
<evidence type="ECO:0000256" key="1">
    <source>
        <dbReference type="ARBA" id="ARBA00001031"/>
    </source>
</evidence>
<dbReference type="SUPFAM" id="SSF56235">
    <property type="entry name" value="N-terminal nucleophile aminohydrolases (Ntn hydrolases)"/>
    <property type="match status" value="1"/>
</dbReference>
<dbReference type="GO" id="GO:0006002">
    <property type="term" value="P:fructose 6-phosphate metabolic process"/>
    <property type="evidence" value="ECO:0007669"/>
    <property type="project" value="TreeGrafter"/>
</dbReference>
<evidence type="ECO:0000259" key="8">
    <source>
        <dbReference type="PROSITE" id="PS51278"/>
    </source>
</evidence>
<dbReference type="Gene3D" id="3.60.20.10">
    <property type="entry name" value="Glutamine Phosphoribosylpyrophosphate, subunit 1, domain 1"/>
    <property type="match status" value="1"/>
</dbReference>
<evidence type="ECO:0000256" key="5">
    <source>
        <dbReference type="ARBA" id="ARBA00022679"/>
    </source>
</evidence>
<dbReference type="InterPro" id="IPR017932">
    <property type="entry name" value="GATase_2_dom"/>
</dbReference>
<keyword evidence="4 10" id="KW-0032">Aminotransferase</keyword>
<dbReference type="CDD" id="cd05009">
    <property type="entry name" value="SIS_GlmS_GlmD_2"/>
    <property type="match status" value="1"/>
</dbReference>
<sequence length="598" mass="62367">MCGIVAYVGLRPAAPLVFHALGLLEYRGYDSAGIAVLTPDGEIETEKTVGGVVALTSLLVRADLQTSGTAIGHTRWATHGAVTEVNAHPLSDCHGAVSIAHNGVIANADVLRRELAARGHRLVGEVDSEVIAHLVEEFVEEGSSIAVALTSATARLEGSWAIVAMDARTGTVAATAQGSPLIVSTTPEGTFVASDITAISDRVDAYQVLRSSDVVEIGRGGATWWDGGARSAGPSSSPVRWRATAEHGGRFDDHMGNEIDEQPAVAARVLDAFAGGIADGSLWRSLGLAGFDRIHRVVVLGCGTSLHAGIAIGRVFSDLGHLPVTALVASEASSFVPEPHTLVIAISQSGETADILRALDALSFPDRTLLALTNNPYSSLAREADAVIDCLAGVEIGVAATKTFVAQVMTGVAVALSGLCGSARVDRVDARAALEALTETPLRLDAALRGWSDSIPLLTEEFADASGFLFLGRGSGVVYAAEGALKLKELTYRWAEHQPAGELKHGPLALVENGTPVLAVDVGDRRLDINIAEVLARGGRVVRIAGVGPDPVGDLRPAPPWGPLEAVVPLQLFARSLAIRLDRNVDKPRNLAKSVTVD</sequence>
<evidence type="ECO:0000259" key="9">
    <source>
        <dbReference type="PROSITE" id="PS51464"/>
    </source>
</evidence>
<dbReference type="InterPro" id="IPR029055">
    <property type="entry name" value="Ntn_hydrolases_N"/>
</dbReference>
<dbReference type="Gene3D" id="3.40.50.10490">
    <property type="entry name" value="Glucose-6-phosphate isomerase like protein, domain 1"/>
    <property type="match status" value="2"/>
</dbReference>
<feature type="domain" description="SIS" evidence="9">
    <location>
        <begin position="287"/>
        <end position="424"/>
    </location>
</feature>
<dbReference type="OrthoDB" id="9761808at2"/>
<dbReference type="NCBIfam" id="NF001484">
    <property type="entry name" value="PRK00331.1"/>
    <property type="match status" value="1"/>
</dbReference>
<reference evidence="10 11" key="1">
    <citation type="submission" date="2019-08" db="EMBL/GenBank/DDBJ databases">
        <authorList>
            <person name="Dong K."/>
        </authorList>
    </citation>
    <scope>NUCLEOTIDE SEQUENCE [LARGE SCALE GENOMIC DNA]</scope>
    <source>
        <strain evidence="10 11">JCM14558</strain>
    </source>
</reference>
<evidence type="ECO:0000256" key="2">
    <source>
        <dbReference type="ARBA" id="ARBA00012916"/>
    </source>
</evidence>
<evidence type="ECO:0000256" key="4">
    <source>
        <dbReference type="ARBA" id="ARBA00022576"/>
    </source>
</evidence>
<dbReference type="SUPFAM" id="SSF53697">
    <property type="entry name" value="SIS domain"/>
    <property type="match status" value="1"/>
</dbReference>
<dbReference type="Pfam" id="PF13522">
    <property type="entry name" value="GATase_6"/>
    <property type="match status" value="1"/>
</dbReference>
<dbReference type="GO" id="GO:0004360">
    <property type="term" value="F:glutamine-fructose-6-phosphate transaminase (isomerizing) activity"/>
    <property type="evidence" value="ECO:0007669"/>
    <property type="project" value="UniProtKB-EC"/>
</dbReference>
<dbReference type="PANTHER" id="PTHR10937:SF0">
    <property type="entry name" value="GLUTAMINE--FRUCTOSE-6-PHOSPHATE TRANSAMINASE (ISOMERIZING)"/>
    <property type="match status" value="1"/>
</dbReference>
<dbReference type="EC" id="2.6.1.16" evidence="2"/>
<dbReference type="InterPro" id="IPR001347">
    <property type="entry name" value="SIS_dom"/>
</dbReference>
<dbReference type="InterPro" id="IPR005855">
    <property type="entry name" value="GFAT"/>
</dbReference>
<evidence type="ECO:0000256" key="6">
    <source>
        <dbReference type="ARBA" id="ARBA00022737"/>
    </source>
</evidence>
<dbReference type="PROSITE" id="PS51464">
    <property type="entry name" value="SIS"/>
    <property type="match status" value="2"/>
</dbReference>
<dbReference type="PANTHER" id="PTHR10937">
    <property type="entry name" value="GLUCOSAMINE--FRUCTOSE-6-PHOSPHATE AMINOTRANSFERASE, ISOMERIZING"/>
    <property type="match status" value="1"/>
</dbReference>
<evidence type="ECO:0000256" key="3">
    <source>
        <dbReference type="ARBA" id="ARBA00016090"/>
    </source>
</evidence>
<dbReference type="CDD" id="cd05008">
    <property type="entry name" value="SIS_GlmS_GlmD_1"/>
    <property type="match status" value="1"/>
</dbReference>
<dbReference type="InterPro" id="IPR046348">
    <property type="entry name" value="SIS_dom_sf"/>
</dbReference>
<evidence type="ECO:0000313" key="11">
    <source>
        <dbReference type="Proteomes" id="UP000321034"/>
    </source>
</evidence>
<feature type="domain" description="SIS" evidence="9">
    <location>
        <begin position="458"/>
        <end position="588"/>
    </location>
</feature>
<dbReference type="Proteomes" id="UP000321034">
    <property type="component" value="Unassembled WGS sequence"/>
</dbReference>
<dbReference type="GO" id="GO:0097367">
    <property type="term" value="F:carbohydrate derivative binding"/>
    <property type="evidence" value="ECO:0007669"/>
    <property type="project" value="InterPro"/>
</dbReference>
<evidence type="ECO:0000313" key="10">
    <source>
        <dbReference type="EMBL" id="TXK13185.1"/>
    </source>
</evidence>
<gene>
    <name evidence="10" type="primary">glmS</name>
    <name evidence="10" type="ORF">FVP77_07125</name>
</gene>
<dbReference type="Pfam" id="PF01380">
    <property type="entry name" value="SIS"/>
    <property type="match status" value="2"/>
</dbReference>
<evidence type="ECO:0000256" key="7">
    <source>
        <dbReference type="ARBA" id="ARBA00022962"/>
    </source>
</evidence>
<name>A0A5C8I5J6_9MICO</name>
<dbReference type="InterPro" id="IPR047084">
    <property type="entry name" value="GFAT_N"/>
</dbReference>
<keyword evidence="7" id="KW-0315">Glutamine amidotransferase</keyword>
<accession>A0A5C8I5J6</accession>
<comment type="caution">
    <text evidence="10">The sequence shown here is derived from an EMBL/GenBank/DDBJ whole genome shotgun (WGS) entry which is preliminary data.</text>
</comment>
<dbReference type="AlphaFoldDB" id="A0A5C8I5J6"/>
<dbReference type="PROSITE" id="PS51278">
    <property type="entry name" value="GATASE_TYPE_2"/>
    <property type="match status" value="1"/>
</dbReference>